<organism evidence="15 16">
    <name type="scientific">Panicum virgatum</name>
    <name type="common">Blackwell switchgrass</name>
    <dbReference type="NCBI Taxonomy" id="38727"/>
    <lineage>
        <taxon>Eukaryota</taxon>
        <taxon>Viridiplantae</taxon>
        <taxon>Streptophyta</taxon>
        <taxon>Embryophyta</taxon>
        <taxon>Tracheophyta</taxon>
        <taxon>Spermatophyta</taxon>
        <taxon>Magnoliopsida</taxon>
        <taxon>Liliopsida</taxon>
        <taxon>Poales</taxon>
        <taxon>Poaceae</taxon>
        <taxon>PACMAD clade</taxon>
        <taxon>Panicoideae</taxon>
        <taxon>Panicodae</taxon>
        <taxon>Paniceae</taxon>
        <taxon>Panicinae</taxon>
        <taxon>Panicum</taxon>
        <taxon>Panicum sect. Hiantes</taxon>
    </lineage>
</organism>
<keyword evidence="5 13" id="KW-0812">Transmembrane</keyword>
<dbReference type="CDD" id="cd08766">
    <property type="entry name" value="Cyt_b561_ACYB-1_like"/>
    <property type="match status" value="1"/>
</dbReference>
<proteinExistence type="predicted"/>
<evidence type="ECO:0000256" key="3">
    <source>
        <dbReference type="ARBA" id="ARBA00022448"/>
    </source>
</evidence>
<dbReference type="PROSITE" id="PS50939">
    <property type="entry name" value="CYTOCHROME_B561"/>
    <property type="match status" value="1"/>
</dbReference>
<dbReference type="Proteomes" id="UP000823388">
    <property type="component" value="Chromosome 1N"/>
</dbReference>
<comment type="cofactor">
    <cofactor evidence="1">
        <name>heme b</name>
        <dbReference type="ChEBI" id="CHEBI:60344"/>
    </cofactor>
</comment>
<evidence type="ECO:0000256" key="7">
    <source>
        <dbReference type="ARBA" id="ARBA00022982"/>
    </source>
</evidence>
<dbReference type="Pfam" id="PF03188">
    <property type="entry name" value="Cytochrom_B561"/>
    <property type="match status" value="1"/>
</dbReference>
<protein>
    <recommendedName>
        <fullName evidence="14">Cytochrome b561 domain-containing protein</fullName>
    </recommendedName>
</protein>
<reference evidence="15" key="1">
    <citation type="submission" date="2020-05" db="EMBL/GenBank/DDBJ databases">
        <title>WGS assembly of Panicum virgatum.</title>
        <authorList>
            <person name="Lovell J.T."/>
            <person name="Jenkins J."/>
            <person name="Shu S."/>
            <person name="Juenger T.E."/>
            <person name="Schmutz J."/>
        </authorList>
    </citation>
    <scope>NUCLEOTIDE SEQUENCE</scope>
    <source>
        <strain evidence="15">AP13</strain>
    </source>
</reference>
<dbReference type="GO" id="GO:0016491">
    <property type="term" value="F:oxidoreductase activity"/>
    <property type="evidence" value="ECO:0007669"/>
    <property type="project" value="UniProtKB-KW"/>
</dbReference>
<dbReference type="GO" id="GO:0016020">
    <property type="term" value="C:membrane"/>
    <property type="evidence" value="ECO:0007669"/>
    <property type="project" value="UniProtKB-SubCell"/>
</dbReference>
<evidence type="ECO:0000256" key="2">
    <source>
        <dbReference type="ARBA" id="ARBA00004141"/>
    </source>
</evidence>
<evidence type="ECO:0000256" key="4">
    <source>
        <dbReference type="ARBA" id="ARBA00022617"/>
    </source>
</evidence>
<evidence type="ECO:0000256" key="12">
    <source>
        <dbReference type="ARBA" id="ARBA00053762"/>
    </source>
</evidence>
<name>A0A8T0X1K5_PANVG</name>
<dbReference type="SMART" id="SM00665">
    <property type="entry name" value="B561"/>
    <property type="match status" value="1"/>
</dbReference>
<evidence type="ECO:0000259" key="14">
    <source>
        <dbReference type="PROSITE" id="PS50939"/>
    </source>
</evidence>
<keyword evidence="6" id="KW-0479">Metal-binding</keyword>
<sequence length="259" mass="28213">MGLGVRAAPFTYVAHALAVAAAVMVLVWAIHFRGGLAIEATNKNLIFNVHPVLMLIGYIIIGSEGNDKNVFRPRDMNKISSLVISFVLAAIMVYKVFPTLKHDTAKLVHLILHGIALVLGAVGIYFAFKNHNESGIANLYSLHSWLGIGTITLYGIQWIFGFVTFFFPGAAPNLRRSLLPWHILFGLFVYILALANAELGFLEKLTFLESSGLDKYGTEAFLVNFTALVVVLFGASVVVAAVAPARLEEPQGYAPIPEN</sequence>
<evidence type="ECO:0000256" key="9">
    <source>
        <dbReference type="ARBA" id="ARBA00023002"/>
    </source>
</evidence>
<dbReference type="FunFam" id="1.20.120.1770:FF:000001">
    <property type="entry name" value="Cytochrome b reductase 1"/>
    <property type="match status" value="1"/>
</dbReference>
<feature type="transmembrane region" description="Helical" evidence="13">
    <location>
        <begin position="221"/>
        <end position="243"/>
    </location>
</feature>
<evidence type="ECO:0000256" key="11">
    <source>
        <dbReference type="ARBA" id="ARBA00023136"/>
    </source>
</evidence>
<feature type="transmembrane region" description="Helical" evidence="13">
    <location>
        <begin position="148"/>
        <end position="167"/>
    </location>
</feature>
<keyword evidence="4" id="KW-0349">Heme</keyword>
<feature type="transmembrane region" description="Helical" evidence="13">
    <location>
        <begin position="81"/>
        <end position="100"/>
    </location>
</feature>
<evidence type="ECO:0000256" key="1">
    <source>
        <dbReference type="ARBA" id="ARBA00001970"/>
    </source>
</evidence>
<dbReference type="EMBL" id="CM029038">
    <property type="protein sequence ID" value="KAG2652657.1"/>
    <property type="molecule type" value="Genomic_DNA"/>
</dbReference>
<evidence type="ECO:0000313" key="15">
    <source>
        <dbReference type="EMBL" id="KAG2652657.1"/>
    </source>
</evidence>
<evidence type="ECO:0000256" key="5">
    <source>
        <dbReference type="ARBA" id="ARBA00022692"/>
    </source>
</evidence>
<dbReference type="InterPro" id="IPR043205">
    <property type="entry name" value="CYB561/CYBRD1-like"/>
</dbReference>
<evidence type="ECO:0000256" key="8">
    <source>
        <dbReference type="ARBA" id="ARBA00022989"/>
    </source>
</evidence>
<accession>A0A8T0X1K5</accession>
<evidence type="ECO:0000256" key="6">
    <source>
        <dbReference type="ARBA" id="ARBA00022723"/>
    </source>
</evidence>
<keyword evidence="10" id="KW-0408">Iron</keyword>
<dbReference type="InterPro" id="IPR006593">
    <property type="entry name" value="Cyt_b561/ferric_Rdtase_TM"/>
</dbReference>
<evidence type="ECO:0000313" key="16">
    <source>
        <dbReference type="Proteomes" id="UP000823388"/>
    </source>
</evidence>
<feature type="transmembrane region" description="Helical" evidence="13">
    <location>
        <begin position="44"/>
        <end position="61"/>
    </location>
</feature>
<comment type="subcellular location">
    <subcellularLocation>
        <location evidence="2">Membrane</location>
        <topology evidence="2">Multi-pass membrane protein</topology>
    </subcellularLocation>
</comment>
<keyword evidence="7" id="KW-0249">Electron transport</keyword>
<dbReference type="AlphaFoldDB" id="A0A8T0X1K5"/>
<dbReference type="Gene3D" id="1.20.120.1770">
    <property type="match status" value="1"/>
</dbReference>
<comment type="caution">
    <text evidence="15">The sequence shown here is derived from an EMBL/GenBank/DDBJ whole genome shotgun (WGS) entry which is preliminary data.</text>
</comment>
<dbReference type="PANTHER" id="PTHR10106">
    <property type="entry name" value="CYTOCHROME B561-RELATED"/>
    <property type="match status" value="1"/>
</dbReference>
<feature type="transmembrane region" description="Helical" evidence="13">
    <location>
        <begin position="12"/>
        <end position="32"/>
    </location>
</feature>
<keyword evidence="3" id="KW-0813">Transport</keyword>
<comment type="function">
    <text evidence="12">Two-heme-containing cytochrome. Catalyzes ascorbate-dependent trans-membrane electron transfer by utilizing a concerted H(+)/e(-) transfer mechanism.</text>
</comment>
<dbReference type="PANTHER" id="PTHR10106:SF22">
    <property type="entry name" value="TRANSMEMBRANE ASCORBATE FERRIREDUCTASE 1"/>
    <property type="match status" value="1"/>
</dbReference>
<gene>
    <name evidence="15" type="ORF">PVAP13_1NG369900</name>
</gene>
<keyword evidence="8 13" id="KW-1133">Transmembrane helix</keyword>
<feature type="domain" description="Cytochrome b561" evidence="14">
    <location>
        <begin position="13"/>
        <end position="242"/>
    </location>
</feature>
<feature type="transmembrane region" description="Helical" evidence="13">
    <location>
        <begin position="107"/>
        <end position="128"/>
    </location>
</feature>
<keyword evidence="11 13" id="KW-0472">Membrane</keyword>
<keyword evidence="16" id="KW-1185">Reference proteome</keyword>
<dbReference type="GO" id="GO:0046872">
    <property type="term" value="F:metal ion binding"/>
    <property type="evidence" value="ECO:0007669"/>
    <property type="project" value="UniProtKB-KW"/>
</dbReference>
<feature type="transmembrane region" description="Helical" evidence="13">
    <location>
        <begin position="179"/>
        <end position="201"/>
    </location>
</feature>
<evidence type="ECO:0000256" key="10">
    <source>
        <dbReference type="ARBA" id="ARBA00023004"/>
    </source>
</evidence>
<evidence type="ECO:0000256" key="13">
    <source>
        <dbReference type="SAM" id="Phobius"/>
    </source>
</evidence>
<keyword evidence="9" id="KW-0560">Oxidoreductase</keyword>